<dbReference type="Gene3D" id="2.60.34.10">
    <property type="entry name" value="Substrate Binding Domain Of DNAk, Chain A, domain 1"/>
    <property type="match status" value="1"/>
</dbReference>
<feature type="compositionally biased region" description="Polar residues" evidence="10">
    <location>
        <begin position="599"/>
        <end position="612"/>
    </location>
</feature>
<dbReference type="NCBIfam" id="NF001413">
    <property type="entry name" value="PRK00290.1"/>
    <property type="match status" value="1"/>
</dbReference>
<dbReference type="SUPFAM" id="SSF53067">
    <property type="entry name" value="Actin-like ATPase domain"/>
    <property type="match status" value="2"/>
</dbReference>
<organism evidence="11">
    <name type="scientific">uncultured Microgenomates bacterium Rifle_16ft_4_minimus_37633</name>
    <dbReference type="NCBI Taxonomy" id="1665114"/>
    <lineage>
        <taxon>Bacteria</taxon>
        <taxon>Candidatus Microgenomatota</taxon>
        <taxon>environmental samples</taxon>
    </lineage>
</organism>
<dbReference type="InterPro" id="IPR018181">
    <property type="entry name" value="Heat_shock_70_CS"/>
</dbReference>
<protein>
    <recommendedName>
        <fullName evidence="8">Chaperone protein DnaK</fullName>
    </recommendedName>
    <alternativeName>
        <fullName evidence="8">HSP70</fullName>
    </alternativeName>
    <alternativeName>
        <fullName evidence="8">Heat shock 70 kDa protein</fullName>
    </alternativeName>
    <alternativeName>
        <fullName evidence="8">Heat shock protein 70</fullName>
    </alternativeName>
</protein>
<comment type="induction">
    <text evidence="8">By stress conditions e.g. heat shock.</text>
</comment>
<comment type="similarity">
    <text evidence="2 8 9">Belongs to the heat shock protein 70 family.</text>
</comment>
<evidence type="ECO:0000313" key="11">
    <source>
        <dbReference type="EMBL" id="AKQ02285.1"/>
    </source>
</evidence>
<dbReference type="GO" id="GO:0140662">
    <property type="term" value="F:ATP-dependent protein folding chaperone"/>
    <property type="evidence" value="ECO:0007669"/>
    <property type="project" value="InterPro"/>
</dbReference>
<evidence type="ECO:0000256" key="1">
    <source>
        <dbReference type="ARBA" id="ARBA00002290"/>
    </source>
</evidence>
<dbReference type="InterPro" id="IPR029047">
    <property type="entry name" value="HSP70_peptide-bd_sf"/>
</dbReference>
<comment type="function">
    <text evidence="1 8">Acts as a chaperone.</text>
</comment>
<dbReference type="PROSITE" id="PS01036">
    <property type="entry name" value="HSP70_3"/>
    <property type="match status" value="1"/>
</dbReference>
<reference evidence="11" key="1">
    <citation type="journal article" date="2015" name="ISME J.">
        <title>Aquifer environment selects for microbial species cohorts in sediment and groundwater.</title>
        <authorList>
            <person name="Hug L.A."/>
            <person name="Thomas B.C."/>
            <person name="Brown C.T."/>
            <person name="Frischkorn K.R."/>
            <person name="Williams K.H."/>
            <person name="Tringe S.G."/>
            <person name="Banfield J.F."/>
        </authorList>
    </citation>
    <scope>NUCLEOTIDE SEQUENCE</scope>
</reference>
<dbReference type="EMBL" id="KT006999">
    <property type="protein sequence ID" value="AKQ02285.1"/>
    <property type="molecule type" value="Genomic_DNA"/>
</dbReference>
<sequence>MSKIVGIDLGTTNSVVAVMEGGHPKVIPAADTGRNVTPSVVEPTKNLVGDVAKRQVILNPKNTIYSIKRLMGRRVDDAETERTKKMVPYEIVAGKDRMVEVEVEASGSGGGKKYTPQEISARILMKLKKDAEAYLGEKVESAVITVPAYFDDAQRQATKQAGEIAGFKVERIINEPTAAALAYGLDKKKTEKIAVYDLGGGTFDISVLELGEGVFEVKATNGDTHLGGDDFDEKLVDYICDEFKKDNALDLRVDKQALQRVRDAAEKAKIELSAADEVEINQPYITQKDGNPLHLTMKLTRAKLESLVGDLIDKTMKPVEACLKDAKLDPHDIDEIILVGGMTRMPKVVETVKNFFGKEPNKSVNPDEVVAVGAAIQAGVLGGEVKDILLLDVTPLTLAIETLGSVATPMIPRNTTIPTSKTEIFSTAADNQTQVEINVTQGERPLATDNKSLGRFVLDGIPPAPRGVPQIEVTFDMDASGILTVTAKDKATGKTQNIKITGAVGLSDDEVKRMQEEAEKHKEEDTKKAEVIQAKNHADTMVAMAEKALKDAGDKAPADVKTKVEEKIKSVKDILAKEGSGKDEIEAAVKDLSETLSQVGQAMYGSTGSPQSAAGPEQSRRSEQKSEESDKEEKKEDKDKKKKDDNSEVEEGEVVE</sequence>
<dbReference type="CDD" id="cd10234">
    <property type="entry name" value="ASKHA_NBD_HSP70_DnaK-like"/>
    <property type="match status" value="1"/>
</dbReference>
<evidence type="ECO:0000256" key="8">
    <source>
        <dbReference type="HAMAP-Rule" id="MF_00332"/>
    </source>
</evidence>
<keyword evidence="6 8" id="KW-0346">Stress response</keyword>
<keyword evidence="4 8" id="KW-0547">Nucleotide-binding</keyword>
<feature type="compositionally biased region" description="Acidic residues" evidence="10">
    <location>
        <begin position="647"/>
        <end position="656"/>
    </location>
</feature>
<keyword evidence="7 8" id="KW-0143">Chaperone</keyword>
<evidence type="ECO:0000256" key="7">
    <source>
        <dbReference type="ARBA" id="ARBA00023186"/>
    </source>
</evidence>
<dbReference type="PROSITE" id="PS00329">
    <property type="entry name" value="HSP70_2"/>
    <property type="match status" value="1"/>
</dbReference>
<dbReference type="HAMAP" id="MF_00332">
    <property type="entry name" value="DnaK"/>
    <property type="match status" value="1"/>
</dbReference>
<dbReference type="PROSITE" id="PS00297">
    <property type="entry name" value="HSP70_1"/>
    <property type="match status" value="1"/>
</dbReference>
<name>A0A0H4T6B5_9BACT</name>
<accession>A0A0H4T6B5</accession>
<dbReference type="PRINTS" id="PR00301">
    <property type="entry name" value="HEATSHOCK70"/>
</dbReference>
<dbReference type="Gene3D" id="3.90.640.10">
    <property type="entry name" value="Actin, Chain A, domain 4"/>
    <property type="match status" value="1"/>
</dbReference>
<dbReference type="FunFam" id="3.30.420.40:FF:000020">
    <property type="entry name" value="Chaperone protein HscA homolog"/>
    <property type="match status" value="1"/>
</dbReference>
<proteinExistence type="evidence at transcript level"/>
<dbReference type="NCBIfam" id="TIGR02350">
    <property type="entry name" value="prok_dnaK"/>
    <property type="match status" value="1"/>
</dbReference>
<dbReference type="GO" id="GO:0005524">
    <property type="term" value="F:ATP binding"/>
    <property type="evidence" value="ECO:0007669"/>
    <property type="project" value="UniProtKB-UniRule"/>
</dbReference>
<dbReference type="InterPro" id="IPR029048">
    <property type="entry name" value="HSP70_C_sf"/>
</dbReference>
<evidence type="ECO:0000256" key="6">
    <source>
        <dbReference type="ARBA" id="ARBA00023016"/>
    </source>
</evidence>
<keyword evidence="3 8" id="KW-0597">Phosphoprotein</keyword>
<dbReference type="GO" id="GO:0005737">
    <property type="term" value="C:cytoplasm"/>
    <property type="evidence" value="ECO:0007669"/>
    <property type="project" value="UniProtKB-ARBA"/>
</dbReference>
<feature type="modified residue" description="Phosphothreonine; by autocatalysis" evidence="8">
    <location>
        <position position="202"/>
    </location>
</feature>
<evidence type="ECO:0000256" key="9">
    <source>
        <dbReference type="RuleBase" id="RU003322"/>
    </source>
</evidence>
<evidence type="ECO:0000256" key="10">
    <source>
        <dbReference type="SAM" id="MobiDB-lite"/>
    </source>
</evidence>
<dbReference type="FunFam" id="3.90.640.10:FF:000003">
    <property type="entry name" value="Molecular chaperone DnaK"/>
    <property type="match status" value="1"/>
</dbReference>
<dbReference type="GO" id="GO:0051082">
    <property type="term" value="F:unfolded protein binding"/>
    <property type="evidence" value="ECO:0007669"/>
    <property type="project" value="InterPro"/>
</dbReference>
<evidence type="ECO:0000256" key="3">
    <source>
        <dbReference type="ARBA" id="ARBA00022553"/>
    </source>
</evidence>
<dbReference type="Gene3D" id="3.30.420.40">
    <property type="match status" value="2"/>
</dbReference>
<evidence type="ECO:0000256" key="5">
    <source>
        <dbReference type="ARBA" id="ARBA00022840"/>
    </source>
</evidence>
<dbReference type="SUPFAM" id="SSF100920">
    <property type="entry name" value="Heat shock protein 70kD (HSP70), peptide-binding domain"/>
    <property type="match status" value="1"/>
</dbReference>
<evidence type="ECO:0000256" key="2">
    <source>
        <dbReference type="ARBA" id="ARBA00007381"/>
    </source>
</evidence>
<dbReference type="InterPro" id="IPR013126">
    <property type="entry name" value="Hsp_70_fam"/>
</dbReference>
<dbReference type="FunFam" id="1.20.1270.10:FF:000001">
    <property type="entry name" value="Molecular chaperone DnaK"/>
    <property type="match status" value="1"/>
</dbReference>
<keyword evidence="5 8" id="KW-0067">ATP-binding</keyword>
<dbReference type="Gene3D" id="1.20.1270.10">
    <property type="match status" value="1"/>
</dbReference>
<dbReference type="FunFam" id="2.60.34.10:FF:000014">
    <property type="entry name" value="Chaperone protein DnaK HSP70"/>
    <property type="match status" value="1"/>
</dbReference>
<dbReference type="InterPro" id="IPR043129">
    <property type="entry name" value="ATPase_NBD"/>
</dbReference>
<gene>
    <name evidence="8 11" type="primary">dnaK</name>
</gene>
<dbReference type="AlphaFoldDB" id="A0A0H4T6B5"/>
<evidence type="ECO:0000256" key="4">
    <source>
        <dbReference type="ARBA" id="ARBA00022741"/>
    </source>
</evidence>
<feature type="compositionally biased region" description="Basic and acidic residues" evidence="10">
    <location>
        <begin position="618"/>
        <end position="646"/>
    </location>
</feature>
<dbReference type="PANTHER" id="PTHR19375">
    <property type="entry name" value="HEAT SHOCK PROTEIN 70KDA"/>
    <property type="match status" value="1"/>
</dbReference>
<feature type="region of interest" description="Disordered" evidence="10">
    <location>
        <begin position="599"/>
        <end position="656"/>
    </location>
</feature>
<dbReference type="FunFam" id="3.30.420.40:FF:000004">
    <property type="entry name" value="Molecular chaperone DnaK"/>
    <property type="match status" value="1"/>
</dbReference>
<dbReference type="InterPro" id="IPR012725">
    <property type="entry name" value="Chaperone_DnaK"/>
</dbReference>
<dbReference type="Pfam" id="PF00012">
    <property type="entry name" value="HSP70"/>
    <property type="match status" value="1"/>
</dbReference>